<sequence length="485" mass="52286">VFNFQPRGGFKDEHGCLPDQAKAMTLRVTNAKGEDSFGVVALQDEAKPPTLRATTTRRLVRRIPILKPEKNFYKAQPNTLFENLPNDRARARGQTFGNKYQPKAKKFSAYSKKWIKAHVKKNFSKAKGLRRRVEGWGPEHDDDSMGDCSGDAGGPEDGGDNAAASAASSAAAAPAAAVAAASGHKTKAGIAPSVADSTGAQLGDSEGRLKPPEYWCAAVATSKAFASAALKKNVAWAKDCVARLATQGEAVAANYLSEHIAAVELSMQLMRDLGNDTYSFDDLKGALTELVDAKAGFDSNIRSKLLGKRLRSSVNAFGKEEFDETAICELASVMMPFKAGQRAADEDAVLEGTGVTELMTARAEEDFGPINVSMATLVGTMEYKFALLLTVLLKEIIPAVSSRQALRRKPKIPTAAVDALNVLRVMCALSDQTANVDFEVLEEFYAVRAKKTKGALADLGVVLQLNDQWKPLYEELHRTLQGAKE</sequence>
<evidence type="ECO:0000256" key="1">
    <source>
        <dbReference type="SAM" id="MobiDB-lite"/>
    </source>
</evidence>
<reference evidence="2" key="1">
    <citation type="submission" date="2023-10" db="EMBL/GenBank/DDBJ databases">
        <authorList>
            <person name="Chen Y."/>
            <person name="Shah S."/>
            <person name="Dougan E. K."/>
            <person name="Thang M."/>
            <person name="Chan C."/>
        </authorList>
    </citation>
    <scope>NUCLEOTIDE SEQUENCE [LARGE SCALE GENOMIC DNA]</scope>
</reference>
<evidence type="ECO:0000313" key="3">
    <source>
        <dbReference type="Proteomes" id="UP001189429"/>
    </source>
</evidence>
<protein>
    <submittedName>
        <fullName evidence="2">Uncharacterized protein</fullName>
    </submittedName>
</protein>
<gene>
    <name evidence="2" type="ORF">PCOR1329_LOCUS75618</name>
</gene>
<dbReference type="Proteomes" id="UP001189429">
    <property type="component" value="Unassembled WGS sequence"/>
</dbReference>
<dbReference type="EMBL" id="CAUYUJ010020334">
    <property type="protein sequence ID" value="CAK0897445.1"/>
    <property type="molecule type" value="Genomic_DNA"/>
</dbReference>
<name>A0ABN9XCX5_9DINO</name>
<comment type="caution">
    <text evidence="2">The sequence shown here is derived from an EMBL/GenBank/DDBJ whole genome shotgun (WGS) entry which is preliminary data.</text>
</comment>
<keyword evidence="3" id="KW-1185">Reference proteome</keyword>
<accession>A0ABN9XCX5</accession>
<evidence type="ECO:0000313" key="2">
    <source>
        <dbReference type="EMBL" id="CAK0897445.1"/>
    </source>
</evidence>
<feature type="non-terminal residue" evidence="2">
    <location>
        <position position="1"/>
    </location>
</feature>
<feature type="region of interest" description="Disordered" evidence="1">
    <location>
        <begin position="127"/>
        <end position="166"/>
    </location>
</feature>
<proteinExistence type="predicted"/>
<organism evidence="2 3">
    <name type="scientific">Prorocentrum cordatum</name>
    <dbReference type="NCBI Taxonomy" id="2364126"/>
    <lineage>
        <taxon>Eukaryota</taxon>
        <taxon>Sar</taxon>
        <taxon>Alveolata</taxon>
        <taxon>Dinophyceae</taxon>
        <taxon>Prorocentrales</taxon>
        <taxon>Prorocentraceae</taxon>
        <taxon>Prorocentrum</taxon>
    </lineage>
</organism>